<reference evidence="4" key="1">
    <citation type="submission" date="2018-05" db="EMBL/GenBank/DDBJ databases">
        <authorList>
            <person name="Lanie J.A."/>
            <person name="Ng W.-L."/>
            <person name="Kazmierczak K.M."/>
            <person name="Andrzejewski T.M."/>
            <person name="Davidsen T.M."/>
            <person name="Wayne K.J."/>
            <person name="Tettelin H."/>
            <person name="Glass J.I."/>
            <person name="Rusch D."/>
            <person name="Podicherti R."/>
            <person name="Tsui H.-C.T."/>
            <person name="Winkler M.E."/>
        </authorList>
    </citation>
    <scope>NUCLEOTIDE SEQUENCE</scope>
</reference>
<sequence>GELVVRHNADDPRRGFFSAYYKNENATREAWRGGWFHTGDTVRQDEKGMLYFVDRNKNIIRRSGENISAAEVEATLQIHETVAQAAVIGVPDELREEEVFACIVVMPGEGIVTDSARILFDWCMTRLAYFKAPGYILFCDTLPPTGTQKVQKTQIFSSDTDPRTLPGVIDFRAYKRRD</sequence>
<dbReference type="InterPro" id="IPR045851">
    <property type="entry name" value="AMP-bd_C_sf"/>
</dbReference>
<dbReference type="Pfam" id="PF13193">
    <property type="entry name" value="AMP-binding_C"/>
    <property type="match status" value="1"/>
</dbReference>
<dbReference type="PANTHER" id="PTHR43201">
    <property type="entry name" value="ACYL-COA SYNTHETASE"/>
    <property type="match status" value="1"/>
</dbReference>
<accession>A0A382JJ55</accession>
<dbReference type="InterPro" id="IPR025110">
    <property type="entry name" value="AMP-bd_C"/>
</dbReference>
<dbReference type="Gene3D" id="3.40.50.12780">
    <property type="entry name" value="N-terminal domain of ligase-like"/>
    <property type="match status" value="1"/>
</dbReference>
<comment type="similarity">
    <text evidence="1">Belongs to the ATP-dependent AMP-binding enzyme family.</text>
</comment>
<evidence type="ECO:0000259" key="3">
    <source>
        <dbReference type="Pfam" id="PF13193"/>
    </source>
</evidence>
<dbReference type="Gene3D" id="3.30.300.30">
    <property type="match status" value="1"/>
</dbReference>
<dbReference type="SUPFAM" id="SSF56801">
    <property type="entry name" value="Acetyl-CoA synthetase-like"/>
    <property type="match status" value="1"/>
</dbReference>
<feature type="non-terminal residue" evidence="4">
    <location>
        <position position="1"/>
    </location>
</feature>
<name>A0A382JJ55_9ZZZZ</name>
<proteinExistence type="inferred from homology"/>
<dbReference type="EMBL" id="UINC01074510">
    <property type="protein sequence ID" value="SVC11768.1"/>
    <property type="molecule type" value="Genomic_DNA"/>
</dbReference>
<evidence type="ECO:0000256" key="2">
    <source>
        <dbReference type="ARBA" id="ARBA00022598"/>
    </source>
</evidence>
<organism evidence="4">
    <name type="scientific">marine metagenome</name>
    <dbReference type="NCBI Taxonomy" id="408172"/>
    <lineage>
        <taxon>unclassified sequences</taxon>
        <taxon>metagenomes</taxon>
        <taxon>ecological metagenomes</taxon>
    </lineage>
</organism>
<dbReference type="GO" id="GO:0006631">
    <property type="term" value="P:fatty acid metabolic process"/>
    <property type="evidence" value="ECO:0007669"/>
    <property type="project" value="TreeGrafter"/>
</dbReference>
<gene>
    <name evidence="4" type="ORF">METZ01_LOCUS264622</name>
</gene>
<dbReference type="GO" id="GO:0031956">
    <property type="term" value="F:medium-chain fatty acid-CoA ligase activity"/>
    <property type="evidence" value="ECO:0007669"/>
    <property type="project" value="TreeGrafter"/>
</dbReference>
<feature type="domain" description="AMP-binding enzyme C-terminal" evidence="3">
    <location>
        <begin position="71"/>
        <end position="149"/>
    </location>
</feature>
<dbReference type="InterPro" id="IPR042099">
    <property type="entry name" value="ANL_N_sf"/>
</dbReference>
<protein>
    <recommendedName>
        <fullName evidence="3">AMP-binding enzyme C-terminal domain-containing protein</fullName>
    </recommendedName>
</protein>
<evidence type="ECO:0000313" key="4">
    <source>
        <dbReference type="EMBL" id="SVC11768.1"/>
    </source>
</evidence>
<dbReference type="PANTHER" id="PTHR43201:SF5">
    <property type="entry name" value="MEDIUM-CHAIN ACYL-COA LIGASE ACSF2, MITOCHONDRIAL"/>
    <property type="match status" value="1"/>
</dbReference>
<keyword evidence="2" id="KW-0436">Ligase</keyword>
<evidence type="ECO:0000256" key="1">
    <source>
        <dbReference type="ARBA" id="ARBA00006432"/>
    </source>
</evidence>
<dbReference type="AlphaFoldDB" id="A0A382JJ55"/>